<evidence type="ECO:0000313" key="2">
    <source>
        <dbReference type="EMBL" id="MBF1658029.1"/>
    </source>
</evidence>
<dbReference type="EMBL" id="JABZXO010000031">
    <property type="protein sequence ID" value="MBF1658029.1"/>
    <property type="molecule type" value="Genomic_DNA"/>
</dbReference>
<organism evidence="2 3">
    <name type="scientific">Rothia mucilaginosa</name>
    <dbReference type="NCBI Taxonomy" id="43675"/>
    <lineage>
        <taxon>Bacteria</taxon>
        <taxon>Bacillati</taxon>
        <taxon>Actinomycetota</taxon>
        <taxon>Actinomycetes</taxon>
        <taxon>Micrococcales</taxon>
        <taxon>Micrococcaceae</taxon>
        <taxon>Rothia</taxon>
    </lineage>
</organism>
<proteinExistence type="predicted"/>
<protein>
    <submittedName>
        <fullName evidence="2">Uncharacterized protein</fullName>
    </submittedName>
</protein>
<name>A0A930L346_9MICC</name>
<comment type="caution">
    <text evidence="2">The sequence shown here is derived from an EMBL/GenBank/DDBJ whole genome shotgun (WGS) entry which is preliminary data.</text>
</comment>
<accession>A0A930L346</accession>
<sequence>MCDWKPGPRCFTHYAPHFAKAQDEYNAALLLAMSEAANGGEVSAATRRLLDEKFLAYMHAQKEFYTSPKARDQFLEGAIQQRIDMLSGEVTVENKELQELIVDHQRRNLDMLEKQAVDGAHRWEQAKLASKIANDRNENALERGVFSEAAYSPEEIAQVDIRQWDRACPDGELILDGFEDKLHLSEASGIHREMSITRHVRLETPTGERVHLDIEARIMQKTKGSSSYTVEYLIKQGGETLGILIPNSSTQDAYYNVGAVYENRPAVREPWQDLHKGVRLRKNDWAHFARANELTDEELAEIKSNYARTHQILTSSAEAGDTTMFSRHNAFNDKVNRTHRGHRHNSTTEQFVTEQGARTSFNSVQGAKENVAQTLGSLDSTLLDVAVKARRQGIRTYAAEQFGAEDQKDRNRVEAESREIMANEPERLQPKSRSEKRNRGGGRDRVERNLAREQRRANQFADSPVVAARRKTEVERTNSAMQKMQQTQGGLIYSARVEPNRQLTDPHDFHAGHFYRVSATQAGGNKKWVSVPFTQEGKLAGGLKAYKHPAKPGMVVIRKGQKAVVVVSAQQFDAMADVRR</sequence>
<evidence type="ECO:0000313" key="3">
    <source>
        <dbReference type="Proteomes" id="UP000770330"/>
    </source>
</evidence>
<feature type="compositionally biased region" description="Basic and acidic residues" evidence="1">
    <location>
        <begin position="405"/>
        <end position="456"/>
    </location>
</feature>
<gene>
    <name evidence="2" type="ORF">HXO61_08915</name>
</gene>
<dbReference type="RefSeq" id="WP_303945612.1">
    <property type="nucleotide sequence ID" value="NZ_JABZXO010000031.1"/>
</dbReference>
<dbReference type="Proteomes" id="UP000770330">
    <property type="component" value="Unassembled WGS sequence"/>
</dbReference>
<feature type="region of interest" description="Disordered" evidence="1">
    <location>
        <begin position="404"/>
        <end position="463"/>
    </location>
</feature>
<evidence type="ECO:0000256" key="1">
    <source>
        <dbReference type="SAM" id="MobiDB-lite"/>
    </source>
</evidence>
<reference evidence="2" key="1">
    <citation type="submission" date="2020-04" db="EMBL/GenBank/DDBJ databases">
        <title>Deep metagenomics examines the oral microbiome during advanced dental caries in children, revealing novel taxa and co-occurrences with host molecules.</title>
        <authorList>
            <person name="Baker J.L."/>
            <person name="Morton J.T."/>
            <person name="Dinis M."/>
            <person name="Alvarez R."/>
            <person name="Tran N.C."/>
            <person name="Knight R."/>
            <person name="Edlund A."/>
        </authorList>
    </citation>
    <scope>NUCLEOTIDE SEQUENCE</scope>
    <source>
        <strain evidence="2">JCVI_39_bin.18</strain>
    </source>
</reference>
<dbReference type="AlphaFoldDB" id="A0A930L346"/>